<gene>
    <name evidence="1" type="ORF">HPB50_013321</name>
</gene>
<comment type="caution">
    <text evidence="1">The sequence shown here is derived from an EMBL/GenBank/DDBJ whole genome shotgun (WGS) entry which is preliminary data.</text>
</comment>
<dbReference type="Proteomes" id="UP000821845">
    <property type="component" value="Chromosome 1"/>
</dbReference>
<reference evidence="1" key="1">
    <citation type="submission" date="2020-05" db="EMBL/GenBank/DDBJ databases">
        <title>Large-scale comparative analyses of tick genomes elucidate their genetic diversity and vector capacities.</title>
        <authorList>
            <person name="Jia N."/>
            <person name="Wang J."/>
            <person name="Shi W."/>
            <person name="Du L."/>
            <person name="Sun Y."/>
            <person name="Zhan W."/>
            <person name="Jiang J."/>
            <person name="Wang Q."/>
            <person name="Zhang B."/>
            <person name="Ji P."/>
            <person name="Sakyi L.B."/>
            <person name="Cui X."/>
            <person name="Yuan T."/>
            <person name="Jiang B."/>
            <person name="Yang W."/>
            <person name="Lam T.T.-Y."/>
            <person name="Chang Q."/>
            <person name="Ding S."/>
            <person name="Wang X."/>
            <person name="Zhu J."/>
            <person name="Ruan X."/>
            <person name="Zhao L."/>
            <person name="Wei J."/>
            <person name="Que T."/>
            <person name="Du C."/>
            <person name="Cheng J."/>
            <person name="Dai P."/>
            <person name="Han X."/>
            <person name="Huang E."/>
            <person name="Gao Y."/>
            <person name="Liu J."/>
            <person name="Shao H."/>
            <person name="Ye R."/>
            <person name="Li L."/>
            <person name="Wei W."/>
            <person name="Wang X."/>
            <person name="Wang C."/>
            <person name="Yang T."/>
            <person name="Huo Q."/>
            <person name="Li W."/>
            <person name="Guo W."/>
            <person name="Chen H."/>
            <person name="Zhou L."/>
            <person name="Ni X."/>
            <person name="Tian J."/>
            <person name="Zhou Y."/>
            <person name="Sheng Y."/>
            <person name="Liu T."/>
            <person name="Pan Y."/>
            <person name="Xia L."/>
            <person name="Li J."/>
            <person name="Zhao F."/>
            <person name="Cao W."/>
        </authorList>
    </citation>
    <scope>NUCLEOTIDE SEQUENCE</scope>
    <source>
        <strain evidence="1">Hyas-2018</strain>
    </source>
</reference>
<evidence type="ECO:0000313" key="2">
    <source>
        <dbReference type="Proteomes" id="UP000821845"/>
    </source>
</evidence>
<protein>
    <submittedName>
        <fullName evidence="1">Uncharacterized protein</fullName>
    </submittedName>
</protein>
<evidence type="ECO:0000313" key="1">
    <source>
        <dbReference type="EMBL" id="KAH6946420.1"/>
    </source>
</evidence>
<organism evidence="1 2">
    <name type="scientific">Hyalomma asiaticum</name>
    <name type="common">Tick</name>
    <dbReference type="NCBI Taxonomy" id="266040"/>
    <lineage>
        <taxon>Eukaryota</taxon>
        <taxon>Metazoa</taxon>
        <taxon>Ecdysozoa</taxon>
        <taxon>Arthropoda</taxon>
        <taxon>Chelicerata</taxon>
        <taxon>Arachnida</taxon>
        <taxon>Acari</taxon>
        <taxon>Parasitiformes</taxon>
        <taxon>Ixodida</taxon>
        <taxon>Ixodoidea</taxon>
        <taxon>Ixodidae</taxon>
        <taxon>Hyalomminae</taxon>
        <taxon>Hyalomma</taxon>
    </lineage>
</organism>
<keyword evidence="2" id="KW-1185">Reference proteome</keyword>
<name>A0ACB7THK3_HYAAI</name>
<proteinExistence type="predicted"/>
<accession>A0ACB7THK3</accession>
<dbReference type="EMBL" id="CM023481">
    <property type="protein sequence ID" value="KAH6946420.1"/>
    <property type="molecule type" value="Genomic_DNA"/>
</dbReference>
<sequence length="146" mass="16303">MRPRCAREDDPVLAAMRAATSGDLPQPRRATGDAVSLLDRGDKLAIDSGLGARPPRWWCCRRSSRQRWITPSCRSFRYRKSAASPLSPPYREQFFFLPALLPRDVPPHPATVERAQQRAERTVNDPPPTVSACAASSRGTLRDVHI</sequence>